<dbReference type="PANTHER" id="PTHR43047:SF72">
    <property type="entry name" value="OSMOSENSING HISTIDINE PROTEIN KINASE SLN1"/>
    <property type="match status" value="1"/>
</dbReference>
<reference evidence="9 10" key="1">
    <citation type="submission" date="2018-09" db="EMBL/GenBank/DDBJ databases">
        <authorList>
            <person name="Wang F."/>
        </authorList>
    </citation>
    <scope>NUCLEOTIDE SEQUENCE [LARGE SCALE GENOMIC DNA]</scope>
    <source>
        <strain evidence="9 10">PLHSC7-2</strain>
    </source>
</reference>
<evidence type="ECO:0000313" key="10">
    <source>
        <dbReference type="Proteomes" id="UP000283255"/>
    </source>
</evidence>
<comment type="caution">
    <text evidence="9">The sequence shown here is derived from an EMBL/GenBank/DDBJ whole genome shotgun (WGS) entry which is preliminary data.</text>
</comment>
<keyword evidence="4" id="KW-0808">Transferase</keyword>
<comment type="catalytic activity">
    <reaction evidence="1">
        <text>ATP + protein L-histidine = ADP + protein N-phospho-L-histidine.</text>
        <dbReference type="EC" id="2.7.13.3"/>
    </reaction>
</comment>
<dbReference type="PANTHER" id="PTHR43047">
    <property type="entry name" value="TWO-COMPONENT HISTIDINE PROTEIN KINASE"/>
    <property type="match status" value="1"/>
</dbReference>
<evidence type="ECO:0000259" key="8">
    <source>
        <dbReference type="PROSITE" id="PS50109"/>
    </source>
</evidence>
<dbReference type="Gene3D" id="3.30.565.10">
    <property type="entry name" value="Histidine kinase-like ATPase, C-terminal domain"/>
    <property type="match status" value="1"/>
</dbReference>
<dbReference type="GO" id="GO:0000155">
    <property type="term" value="F:phosphorelay sensor kinase activity"/>
    <property type="evidence" value="ECO:0007669"/>
    <property type="project" value="InterPro"/>
</dbReference>
<name>A0A418YIJ4_9GAMM</name>
<dbReference type="OrthoDB" id="2521613at2"/>
<gene>
    <name evidence="9" type="ORF">D1Z90_03040</name>
</gene>
<reference evidence="9 10" key="2">
    <citation type="submission" date="2019-01" db="EMBL/GenBank/DDBJ databases">
        <title>Motilimonas pumilus sp. nov., isolated from the gut of sea cucumber (Apostichopus japonicus).</title>
        <authorList>
            <person name="Wang F.-Q."/>
            <person name="Ren L.-H."/>
            <person name="Lin Y.-W."/>
            <person name="Sun G.-H."/>
            <person name="Du Z.-J."/>
            <person name="Zhao J.-X."/>
            <person name="Liu X.-J."/>
            <person name="Liu L.-J."/>
        </authorList>
    </citation>
    <scope>NUCLEOTIDE SEQUENCE [LARGE SCALE GENOMIC DNA]</scope>
    <source>
        <strain evidence="9 10">PLHSC7-2</strain>
    </source>
</reference>
<dbReference type="Proteomes" id="UP000283255">
    <property type="component" value="Unassembled WGS sequence"/>
</dbReference>
<dbReference type="FunFam" id="3.30.565.10:FF:000010">
    <property type="entry name" value="Sensor histidine kinase RcsC"/>
    <property type="match status" value="1"/>
</dbReference>
<organism evidence="9 10">
    <name type="scientific">Motilimonas pumila</name>
    <dbReference type="NCBI Taxonomy" id="2303987"/>
    <lineage>
        <taxon>Bacteria</taxon>
        <taxon>Pseudomonadati</taxon>
        <taxon>Pseudomonadota</taxon>
        <taxon>Gammaproteobacteria</taxon>
        <taxon>Alteromonadales</taxon>
        <taxon>Alteromonadales genera incertae sedis</taxon>
        <taxon>Motilimonas</taxon>
    </lineage>
</organism>
<dbReference type="Pfam" id="PF02518">
    <property type="entry name" value="HATPase_c"/>
    <property type="match status" value="1"/>
</dbReference>
<keyword evidence="10" id="KW-1185">Reference proteome</keyword>
<dbReference type="InterPro" id="IPR004358">
    <property type="entry name" value="Sig_transdc_His_kin-like_C"/>
</dbReference>
<evidence type="ECO:0000256" key="7">
    <source>
        <dbReference type="SAM" id="Coils"/>
    </source>
</evidence>
<dbReference type="EMBL" id="QZCH01000002">
    <property type="protein sequence ID" value="RJG50471.1"/>
    <property type="molecule type" value="Genomic_DNA"/>
</dbReference>
<dbReference type="EC" id="2.7.13.3" evidence="2"/>
<keyword evidence="3" id="KW-0597">Phosphoprotein</keyword>
<feature type="domain" description="Histidine kinase" evidence="8">
    <location>
        <begin position="308"/>
        <end position="529"/>
    </location>
</feature>
<dbReference type="InterPro" id="IPR036097">
    <property type="entry name" value="HisK_dim/P_sf"/>
</dbReference>
<evidence type="ECO:0000256" key="2">
    <source>
        <dbReference type="ARBA" id="ARBA00012438"/>
    </source>
</evidence>
<keyword evidence="7" id="KW-0175">Coiled coil</keyword>
<evidence type="ECO:0000256" key="1">
    <source>
        <dbReference type="ARBA" id="ARBA00000085"/>
    </source>
</evidence>
<dbReference type="GO" id="GO:0005886">
    <property type="term" value="C:plasma membrane"/>
    <property type="evidence" value="ECO:0007669"/>
    <property type="project" value="TreeGrafter"/>
</dbReference>
<dbReference type="AlphaFoldDB" id="A0A418YIJ4"/>
<dbReference type="InterPro" id="IPR005467">
    <property type="entry name" value="His_kinase_dom"/>
</dbReference>
<evidence type="ECO:0000256" key="6">
    <source>
        <dbReference type="ARBA" id="ARBA00023012"/>
    </source>
</evidence>
<dbReference type="InterPro" id="IPR029016">
    <property type="entry name" value="GAF-like_dom_sf"/>
</dbReference>
<dbReference type="SUPFAM" id="SSF47384">
    <property type="entry name" value="Homodimeric domain of signal transducing histidine kinase"/>
    <property type="match status" value="1"/>
</dbReference>
<evidence type="ECO:0000256" key="5">
    <source>
        <dbReference type="ARBA" id="ARBA00022777"/>
    </source>
</evidence>
<dbReference type="InterPro" id="IPR003661">
    <property type="entry name" value="HisK_dim/P_dom"/>
</dbReference>
<dbReference type="RefSeq" id="WP_119909273.1">
    <property type="nucleotide sequence ID" value="NZ_QZCH01000002.1"/>
</dbReference>
<dbReference type="Pfam" id="PF00512">
    <property type="entry name" value="HisKA"/>
    <property type="match status" value="1"/>
</dbReference>
<dbReference type="PRINTS" id="PR00344">
    <property type="entry name" value="BCTRLSENSOR"/>
</dbReference>
<evidence type="ECO:0000313" key="9">
    <source>
        <dbReference type="EMBL" id="RJG50471.1"/>
    </source>
</evidence>
<dbReference type="InterPro" id="IPR036890">
    <property type="entry name" value="HATPase_C_sf"/>
</dbReference>
<dbReference type="InterPro" id="IPR003594">
    <property type="entry name" value="HATPase_dom"/>
</dbReference>
<keyword evidence="5" id="KW-0418">Kinase</keyword>
<dbReference type="PROSITE" id="PS50109">
    <property type="entry name" value="HIS_KIN"/>
    <property type="match status" value="1"/>
</dbReference>
<proteinExistence type="predicted"/>
<sequence length="734" mass="81434">MLQMSDFMAELITYDDDALEDLSQDSEDAASFYHALYELNQVSVALSKTRTLDELYEQAVRLALAKLGFERLGILLIENNRMQGTWGVDLEGNVRCEMDESAELEDDIAEAIQQISSKGKVCVWHKRELKEFGRSEHLDNVGQGWNAAIAFWQDDEVIGWVACDNLLTKTPFRAYQSHVLRLFGTLLGELILRKRAEESIAAMNVVLEDKVQQRTHELLIAQKQLEQANLSLEEKVIQRTAALQKEKEKLKATLDELIDTQTSLQDSKQQQAHLSQDLLSLKEMQKEISEAKLKAEAADTAKSEFLSNVSHELKTPMNAIQGNTWLLSETKLNQQQSMFLERVQTSSSRLMTVIDGILSFSKVTAKASEPQISQFALDQLIDEVIDPFKFEANEKGLDFNCYIHADVPFYLVNDTDKIKSVLTQLLANAFKFTHQGSIDIAFHCFAADDDVKTLQIRVKDTGIGIEPDQFSQLFKSFTQLDGSAQRKYGGTGLGLALCQHLVTQLGGSIEVESVIGKGSCFTVSLPSTVVAQEIAEANGPNCILLSTNKTLAQVCLRLPTQVHHCINVAEVMDCLEAAPDSILLLDAAVSETHADFAAWLLNPPCKVLPLLTQQSQLHAEPHGVLLPASTASIAAKLSWLQVNDVEQHKKPAASAEVMTELSDDEINHIMNELEVTIEDFQTGAEDLLVPLLAHFELTGQTTALASGNEIKAAIEDYDFDEAMTLLTQLKHALH</sequence>
<dbReference type="GO" id="GO:0009927">
    <property type="term" value="F:histidine phosphotransfer kinase activity"/>
    <property type="evidence" value="ECO:0007669"/>
    <property type="project" value="TreeGrafter"/>
</dbReference>
<protein>
    <recommendedName>
        <fullName evidence="2">histidine kinase</fullName>
        <ecNumber evidence="2">2.7.13.3</ecNumber>
    </recommendedName>
</protein>
<dbReference type="CDD" id="cd00082">
    <property type="entry name" value="HisKA"/>
    <property type="match status" value="1"/>
</dbReference>
<dbReference type="SUPFAM" id="SSF55874">
    <property type="entry name" value="ATPase domain of HSP90 chaperone/DNA topoisomerase II/histidine kinase"/>
    <property type="match status" value="1"/>
</dbReference>
<keyword evidence="6" id="KW-0902">Two-component regulatory system</keyword>
<dbReference type="Gene3D" id="3.30.450.40">
    <property type="match status" value="1"/>
</dbReference>
<evidence type="ECO:0000256" key="3">
    <source>
        <dbReference type="ARBA" id="ARBA00022553"/>
    </source>
</evidence>
<dbReference type="CDD" id="cd16922">
    <property type="entry name" value="HATPase_EvgS-ArcB-TorS-like"/>
    <property type="match status" value="1"/>
</dbReference>
<evidence type="ECO:0000256" key="4">
    <source>
        <dbReference type="ARBA" id="ARBA00022679"/>
    </source>
</evidence>
<dbReference type="SUPFAM" id="SSF55781">
    <property type="entry name" value="GAF domain-like"/>
    <property type="match status" value="1"/>
</dbReference>
<dbReference type="Gene3D" id="1.10.287.130">
    <property type="match status" value="1"/>
</dbReference>
<dbReference type="SMART" id="SM00387">
    <property type="entry name" value="HATPase_c"/>
    <property type="match status" value="1"/>
</dbReference>
<dbReference type="SMART" id="SM00388">
    <property type="entry name" value="HisKA"/>
    <property type="match status" value="1"/>
</dbReference>
<accession>A0A418YIJ4</accession>
<feature type="coiled-coil region" evidence="7">
    <location>
        <begin position="233"/>
        <end position="301"/>
    </location>
</feature>